<sequence length="161" mass="18113">MTLTNVLTYEVLWRSYFWLNAMNQCGALLLLLAECQTEAHTLLAGVPSDRQNRPKAYLLLTGRILTVLIFVTIIYYDVNNVYIIILDMIIVVLVAAITIGYKTKLSALLLVVLLTGIHSSKPKFDRLVKNFFQILSVIGGLLMIVVLGPGDLSVDYHKEDW</sequence>
<dbReference type="EMBL" id="CAJPVJ010008040">
    <property type="protein sequence ID" value="CAG2171675.1"/>
    <property type="molecule type" value="Genomic_DNA"/>
</dbReference>
<keyword evidence="4 6" id="KW-1133">Transmembrane helix</keyword>
<dbReference type="InterPro" id="IPR002995">
    <property type="entry name" value="Surf4"/>
</dbReference>
<evidence type="ECO:0000313" key="8">
    <source>
        <dbReference type="Proteomes" id="UP000728032"/>
    </source>
</evidence>
<dbReference type="GO" id="GO:0016020">
    <property type="term" value="C:membrane"/>
    <property type="evidence" value="ECO:0007669"/>
    <property type="project" value="UniProtKB-SubCell"/>
</dbReference>
<evidence type="ECO:0000256" key="3">
    <source>
        <dbReference type="ARBA" id="ARBA00022692"/>
    </source>
</evidence>
<evidence type="ECO:0000256" key="5">
    <source>
        <dbReference type="ARBA" id="ARBA00023136"/>
    </source>
</evidence>
<keyword evidence="5 6" id="KW-0472">Membrane</keyword>
<proteinExistence type="inferred from homology"/>
<evidence type="ECO:0000256" key="4">
    <source>
        <dbReference type="ARBA" id="ARBA00022989"/>
    </source>
</evidence>
<feature type="transmembrane region" description="Helical" evidence="6">
    <location>
        <begin position="56"/>
        <end position="76"/>
    </location>
</feature>
<gene>
    <name evidence="7" type="ORF">ONB1V03_LOCUS11135</name>
</gene>
<reference evidence="7" key="1">
    <citation type="submission" date="2020-11" db="EMBL/GenBank/DDBJ databases">
        <authorList>
            <person name="Tran Van P."/>
        </authorList>
    </citation>
    <scope>NUCLEOTIDE SEQUENCE</scope>
</reference>
<feature type="transmembrane region" description="Helical" evidence="6">
    <location>
        <begin position="82"/>
        <end position="101"/>
    </location>
</feature>
<protein>
    <submittedName>
        <fullName evidence="7">Uncharacterized protein</fullName>
    </submittedName>
</protein>
<name>A0A7R9M6H7_9ACAR</name>
<feature type="transmembrane region" description="Helical" evidence="6">
    <location>
        <begin position="131"/>
        <end position="150"/>
    </location>
</feature>
<evidence type="ECO:0000256" key="6">
    <source>
        <dbReference type="SAM" id="Phobius"/>
    </source>
</evidence>
<keyword evidence="3 6" id="KW-0812">Transmembrane</keyword>
<evidence type="ECO:0000256" key="1">
    <source>
        <dbReference type="ARBA" id="ARBA00004141"/>
    </source>
</evidence>
<keyword evidence="8" id="KW-1185">Reference proteome</keyword>
<accession>A0A7R9M6H7</accession>
<comment type="similarity">
    <text evidence="2">Belongs to the SURF4 family.</text>
</comment>
<dbReference type="Proteomes" id="UP000728032">
    <property type="component" value="Unassembled WGS sequence"/>
</dbReference>
<evidence type="ECO:0000313" key="7">
    <source>
        <dbReference type="EMBL" id="CAD7654488.1"/>
    </source>
</evidence>
<dbReference type="EMBL" id="OC922865">
    <property type="protein sequence ID" value="CAD7654488.1"/>
    <property type="molecule type" value="Genomic_DNA"/>
</dbReference>
<comment type="subcellular location">
    <subcellularLocation>
        <location evidence="1">Membrane</location>
        <topology evidence="1">Multi-pass membrane protein</topology>
    </subcellularLocation>
</comment>
<evidence type="ECO:0000256" key="2">
    <source>
        <dbReference type="ARBA" id="ARBA00006945"/>
    </source>
</evidence>
<dbReference type="AlphaFoldDB" id="A0A7R9M6H7"/>
<dbReference type="Pfam" id="PF02077">
    <property type="entry name" value="SURF4"/>
    <property type="match status" value="1"/>
</dbReference>
<dbReference type="OrthoDB" id="7859621at2759"/>
<organism evidence="7">
    <name type="scientific">Oppiella nova</name>
    <dbReference type="NCBI Taxonomy" id="334625"/>
    <lineage>
        <taxon>Eukaryota</taxon>
        <taxon>Metazoa</taxon>
        <taxon>Ecdysozoa</taxon>
        <taxon>Arthropoda</taxon>
        <taxon>Chelicerata</taxon>
        <taxon>Arachnida</taxon>
        <taxon>Acari</taxon>
        <taxon>Acariformes</taxon>
        <taxon>Sarcoptiformes</taxon>
        <taxon>Oribatida</taxon>
        <taxon>Brachypylina</taxon>
        <taxon>Oppioidea</taxon>
        <taxon>Oppiidae</taxon>
        <taxon>Oppiella</taxon>
    </lineage>
</organism>